<dbReference type="SUPFAM" id="SSF56112">
    <property type="entry name" value="Protein kinase-like (PK-like)"/>
    <property type="match status" value="1"/>
</dbReference>
<dbReference type="InterPro" id="IPR004119">
    <property type="entry name" value="EcKL"/>
</dbReference>
<dbReference type="AlphaFoldDB" id="A0A9P0GSP8"/>
<dbReference type="InterPro" id="IPR015897">
    <property type="entry name" value="CHK_kinase-like"/>
</dbReference>
<accession>A0A9P0GSP8</accession>
<evidence type="ECO:0000313" key="3">
    <source>
        <dbReference type="Proteomes" id="UP001153737"/>
    </source>
</evidence>
<dbReference type="InterPro" id="IPR011009">
    <property type="entry name" value="Kinase-like_dom_sf"/>
</dbReference>
<feature type="domain" description="CHK kinase-like" evidence="1">
    <location>
        <begin position="1"/>
        <end position="207"/>
    </location>
</feature>
<sequence>MDRHEGFDFDGAKTVIKDLAHFHAVPEAMKLLEPKLFQEKIKKICDIKPVEIFPRSSKFSQAIVRPYLLKPPPPPDNPDGAPELTKEVLIAILEEDKKCVPAIPNFLEILEEQRKKGFGGLFAVEQKEPFATMVHMDMWLNNTMQKLDHKNRVIENKFVDFQGISYGSPARDLLFLLITSVQTSVLKTRFDYLLKYYHDNFTKVLRELGCDLASFSYQDFVEEVKAVFPISIMHAGTFFLLIIVFGKKGVAADPTQADKLVKDDLDPKAREKFRFIVHEAYKRGWMQ</sequence>
<reference evidence="2" key="1">
    <citation type="submission" date="2022-01" db="EMBL/GenBank/DDBJ databases">
        <authorList>
            <person name="King R."/>
        </authorList>
    </citation>
    <scope>NUCLEOTIDE SEQUENCE</scope>
</reference>
<proteinExistence type="predicted"/>
<evidence type="ECO:0000259" key="1">
    <source>
        <dbReference type="SMART" id="SM00587"/>
    </source>
</evidence>
<dbReference type="EMBL" id="OU896714">
    <property type="protein sequence ID" value="CAH1179024.1"/>
    <property type="molecule type" value="Genomic_DNA"/>
</dbReference>
<dbReference type="PANTHER" id="PTHR11012">
    <property type="entry name" value="PROTEIN KINASE-LIKE DOMAIN-CONTAINING"/>
    <property type="match status" value="1"/>
</dbReference>
<dbReference type="OrthoDB" id="191037at2759"/>
<gene>
    <name evidence="2" type="ORF">PHAECO_LOCUS11941</name>
</gene>
<dbReference type="PANTHER" id="PTHR11012:SF55">
    <property type="entry name" value="BHLH DOMAIN-CONTAINING PROTEIN"/>
    <property type="match status" value="1"/>
</dbReference>
<name>A0A9P0GSP8_PHACE</name>
<dbReference type="Proteomes" id="UP001153737">
    <property type="component" value="Chromosome 8"/>
</dbReference>
<dbReference type="SMART" id="SM00587">
    <property type="entry name" value="CHK"/>
    <property type="match status" value="1"/>
</dbReference>
<reference evidence="2" key="2">
    <citation type="submission" date="2022-10" db="EMBL/GenBank/DDBJ databases">
        <authorList>
            <consortium name="ENA_rothamsted_submissions"/>
            <consortium name="culmorum"/>
            <person name="King R."/>
        </authorList>
    </citation>
    <scope>NUCLEOTIDE SEQUENCE</scope>
</reference>
<organism evidence="2 3">
    <name type="scientific">Phaedon cochleariae</name>
    <name type="common">Mustard beetle</name>
    <dbReference type="NCBI Taxonomy" id="80249"/>
    <lineage>
        <taxon>Eukaryota</taxon>
        <taxon>Metazoa</taxon>
        <taxon>Ecdysozoa</taxon>
        <taxon>Arthropoda</taxon>
        <taxon>Hexapoda</taxon>
        <taxon>Insecta</taxon>
        <taxon>Pterygota</taxon>
        <taxon>Neoptera</taxon>
        <taxon>Endopterygota</taxon>
        <taxon>Coleoptera</taxon>
        <taxon>Polyphaga</taxon>
        <taxon>Cucujiformia</taxon>
        <taxon>Chrysomeloidea</taxon>
        <taxon>Chrysomelidae</taxon>
        <taxon>Chrysomelinae</taxon>
        <taxon>Chrysomelini</taxon>
        <taxon>Phaedon</taxon>
    </lineage>
</organism>
<dbReference type="Gene3D" id="3.90.1200.10">
    <property type="match status" value="1"/>
</dbReference>
<evidence type="ECO:0000313" key="2">
    <source>
        <dbReference type="EMBL" id="CAH1179024.1"/>
    </source>
</evidence>
<protein>
    <recommendedName>
        <fullName evidence="1">CHK kinase-like domain-containing protein</fullName>
    </recommendedName>
</protein>
<dbReference type="Pfam" id="PF02958">
    <property type="entry name" value="EcKL"/>
    <property type="match status" value="2"/>
</dbReference>
<keyword evidence="3" id="KW-1185">Reference proteome</keyword>